<feature type="compositionally biased region" description="Pro residues" evidence="1">
    <location>
        <begin position="1"/>
        <end position="11"/>
    </location>
</feature>
<dbReference type="Proteomes" id="UP000827092">
    <property type="component" value="Unassembled WGS sequence"/>
</dbReference>
<dbReference type="EMBL" id="JAFNEN010000011">
    <property type="protein sequence ID" value="KAG8200920.1"/>
    <property type="molecule type" value="Genomic_DNA"/>
</dbReference>
<dbReference type="AlphaFoldDB" id="A0AAV6VWW1"/>
<name>A0AAV6VWW1_9ARAC</name>
<gene>
    <name evidence="2" type="ORF">JTE90_020560</name>
</gene>
<accession>A0AAV6VWW1</accession>
<keyword evidence="3" id="KW-1185">Reference proteome</keyword>
<proteinExistence type="predicted"/>
<reference evidence="2 3" key="1">
    <citation type="journal article" date="2022" name="Nat. Ecol. Evol.">
        <title>A masculinizing supergene underlies an exaggerated male reproductive morph in a spider.</title>
        <authorList>
            <person name="Hendrickx F."/>
            <person name="De Corte Z."/>
            <person name="Sonet G."/>
            <person name="Van Belleghem S.M."/>
            <person name="Kostlbacher S."/>
            <person name="Vangestel C."/>
        </authorList>
    </citation>
    <scope>NUCLEOTIDE SEQUENCE [LARGE SCALE GENOMIC DNA]</scope>
    <source>
        <strain evidence="2">W744_W776</strain>
    </source>
</reference>
<feature type="region of interest" description="Disordered" evidence="1">
    <location>
        <begin position="1"/>
        <end position="32"/>
    </location>
</feature>
<evidence type="ECO:0000313" key="2">
    <source>
        <dbReference type="EMBL" id="KAG8200920.1"/>
    </source>
</evidence>
<organism evidence="2 3">
    <name type="scientific">Oedothorax gibbosus</name>
    <dbReference type="NCBI Taxonomy" id="931172"/>
    <lineage>
        <taxon>Eukaryota</taxon>
        <taxon>Metazoa</taxon>
        <taxon>Ecdysozoa</taxon>
        <taxon>Arthropoda</taxon>
        <taxon>Chelicerata</taxon>
        <taxon>Arachnida</taxon>
        <taxon>Araneae</taxon>
        <taxon>Araneomorphae</taxon>
        <taxon>Entelegynae</taxon>
        <taxon>Araneoidea</taxon>
        <taxon>Linyphiidae</taxon>
        <taxon>Erigoninae</taxon>
        <taxon>Oedothorax</taxon>
    </lineage>
</organism>
<protein>
    <submittedName>
        <fullName evidence="2">Uncharacterized protein</fullName>
    </submittedName>
</protein>
<comment type="caution">
    <text evidence="2">The sequence shown here is derived from an EMBL/GenBank/DDBJ whole genome shotgun (WGS) entry which is preliminary data.</text>
</comment>
<evidence type="ECO:0000256" key="1">
    <source>
        <dbReference type="SAM" id="MobiDB-lite"/>
    </source>
</evidence>
<evidence type="ECO:0000313" key="3">
    <source>
        <dbReference type="Proteomes" id="UP000827092"/>
    </source>
</evidence>
<sequence length="101" mass="11363">MPLFPIPPPTPANKTKANEKQQQQQKNGKFDRDYIPPNASHFGILSQSPGMIDGADLRFQGFKSVSRAALCGFKCNHSLQRRTLPFSDDVFLSLLGLFFFF</sequence>